<keyword evidence="6 7" id="KW-0472">Membrane</keyword>
<feature type="transmembrane region" description="Helical" evidence="7">
    <location>
        <begin position="143"/>
        <end position="162"/>
    </location>
</feature>
<organism evidence="9 10">
    <name type="scientific">Rhizobium lemnae</name>
    <dbReference type="NCBI Taxonomy" id="1214924"/>
    <lineage>
        <taxon>Bacteria</taxon>
        <taxon>Pseudomonadati</taxon>
        <taxon>Pseudomonadota</taxon>
        <taxon>Alphaproteobacteria</taxon>
        <taxon>Hyphomicrobiales</taxon>
        <taxon>Rhizobiaceae</taxon>
        <taxon>Rhizobium/Agrobacterium group</taxon>
        <taxon>Rhizobium</taxon>
    </lineage>
</organism>
<proteinExistence type="inferred from homology"/>
<feature type="transmembrane region" description="Helical" evidence="7">
    <location>
        <begin position="116"/>
        <end position="137"/>
    </location>
</feature>
<evidence type="ECO:0000256" key="1">
    <source>
        <dbReference type="ARBA" id="ARBA00004651"/>
    </source>
</evidence>
<dbReference type="CDD" id="cd06261">
    <property type="entry name" value="TM_PBP2"/>
    <property type="match status" value="1"/>
</dbReference>
<keyword evidence="2 7" id="KW-0813">Transport</keyword>
<comment type="subcellular location">
    <subcellularLocation>
        <location evidence="1 7">Cell membrane</location>
        <topology evidence="1 7">Multi-pass membrane protein</topology>
    </subcellularLocation>
</comment>
<evidence type="ECO:0000259" key="8">
    <source>
        <dbReference type="PROSITE" id="PS50928"/>
    </source>
</evidence>
<name>A0ABV8EB61_9HYPH</name>
<dbReference type="Proteomes" id="UP001595697">
    <property type="component" value="Unassembled WGS sequence"/>
</dbReference>
<dbReference type="SUPFAM" id="SSF161098">
    <property type="entry name" value="MetI-like"/>
    <property type="match status" value="1"/>
</dbReference>
<dbReference type="PROSITE" id="PS50928">
    <property type="entry name" value="ABC_TM1"/>
    <property type="match status" value="1"/>
</dbReference>
<feature type="transmembrane region" description="Helical" evidence="7">
    <location>
        <begin position="23"/>
        <end position="43"/>
    </location>
</feature>
<accession>A0ABV8EB61</accession>
<feature type="domain" description="ABC transmembrane type-1" evidence="8">
    <location>
        <begin position="77"/>
        <end position="254"/>
    </location>
</feature>
<dbReference type="RefSeq" id="WP_247262696.1">
    <property type="nucleotide sequence ID" value="NZ_JALJQZ010000066.1"/>
</dbReference>
<dbReference type="Pfam" id="PF00528">
    <property type="entry name" value="BPD_transp_1"/>
    <property type="match status" value="1"/>
</dbReference>
<feature type="transmembrane region" description="Helical" evidence="7">
    <location>
        <begin position="84"/>
        <end position="104"/>
    </location>
</feature>
<comment type="similarity">
    <text evidence="7">Belongs to the binding-protein-dependent transport system permease family.</text>
</comment>
<evidence type="ECO:0000256" key="7">
    <source>
        <dbReference type="RuleBase" id="RU363032"/>
    </source>
</evidence>
<comment type="caution">
    <text evidence="9">The sequence shown here is derived from an EMBL/GenBank/DDBJ whole genome shotgun (WGS) entry which is preliminary data.</text>
</comment>
<evidence type="ECO:0000256" key="6">
    <source>
        <dbReference type="ARBA" id="ARBA00023136"/>
    </source>
</evidence>
<dbReference type="PANTHER" id="PTHR30151">
    <property type="entry name" value="ALKANE SULFONATE ABC TRANSPORTER-RELATED, MEMBRANE SUBUNIT"/>
    <property type="match status" value="1"/>
</dbReference>
<keyword evidence="3" id="KW-1003">Cell membrane</keyword>
<reference evidence="10" key="1">
    <citation type="journal article" date="2019" name="Int. J. Syst. Evol. Microbiol.">
        <title>The Global Catalogue of Microorganisms (GCM) 10K type strain sequencing project: providing services to taxonomists for standard genome sequencing and annotation.</title>
        <authorList>
            <consortium name="The Broad Institute Genomics Platform"/>
            <consortium name="The Broad Institute Genome Sequencing Center for Infectious Disease"/>
            <person name="Wu L."/>
            <person name="Ma J."/>
        </authorList>
    </citation>
    <scope>NUCLEOTIDE SEQUENCE [LARGE SCALE GENOMIC DNA]</scope>
    <source>
        <strain evidence="10">TBRC 5781</strain>
    </source>
</reference>
<dbReference type="EMBL" id="JBHSBD010000073">
    <property type="protein sequence ID" value="MFC3969731.1"/>
    <property type="molecule type" value="Genomic_DNA"/>
</dbReference>
<keyword evidence="10" id="KW-1185">Reference proteome</keyword>
<evidence type="ECO:0000256" key="3">
    <source>
        <dbReference type="ARBA" id="ARBA00022475"/>
    </source>
</evidence>
<keyword evidence="4 7" id="KW-0812">Transmembrane</keyword>
<evidence type="ECO:0000256" key="4">
    <source>
        <dbReference type="ARBA" id="ARBA00022692"/>
    </source>
</evidence>
<gene>
    <name evidence="9" type="ORF">ACFOVS_16625</name>
</gene>
<evidence type="ECO:0000256" key="5">
    <source>
        <dbReference type="ARBA" id="ARBA00022989"/>
    </source>
</evidence>
<evidence type="ECO:0000313" key="10">
    <source>
        <dbReference type="Proteomes" id="UP001595697"/>
    </source>
</evidence>
<feature type="transmembrane region" description="Helical" evidence="7">
    <location>
        <begin position="183"/>
        <end position="204"/>
    </location>
</feature>
<dbReference type="InterPro" id="IPR035906">
    <property type="entry name" value="MetI-like_sf"/>
</dbReference>
<dbReference type="InterPro" id="IPR000515">
    <property type="entry name" value="MetI-like"/>
</dbReference>
<feature type="transmembrane region" description="Helical" evidence="7">
    <location>
        <begin position="233"/>
        <end position="253"/>
    </location>
</feature>
<dbReference type="PANTHER" id="PTHR30151:SF38">
    <property type="entry name" value="ALIPHATIC SULFONATES TRANSPORT PERMEASE PROTEIN SSUC-RELATED"/>
    <property type="match status" value="1"/>
</dbReference>
<evidence type="ECO:0000256" key="2">
    <source>
        <dbReference type="ARBA" id="ARBA00022448"/>
    </source>
</evidence>
<keyword evidence="5 7" id="KW-1133">Transmembrane helix</keyword>
<sequence length="272" mass="30215">MAVLTASEPEATRSAATPWRNRAVDALIALLLPAALLLLWWTASDRGWLAEQILPHPIYVYQTLRDMIASGDLFYHIGVSLQRVLIGFCIGAGFGLVLGIAMGLSERVEDYVKPLFLAFAQIPTLGWIPLLMLLVGIGETLKIIVITKGALVPMTLNTFAGIRNVSPRYLEVARALRFSRWQTLRLVILPASIPFVFTGIRYGLTHAWTSLVGVELLASSEGLGYLLVWGRQMFWLDTVIIAMLAIGLIGFIMDGGLNRTERLIQRWKRNDI</sequence>
<evidence type="ECO:0000313" key="9">
    <source>
        <dbReference type="EMBL" id="MFC3969731.1"/>
    </source>
</evidence>
<protein>
    <submittedName>
        <fullName evidence="9">ABC transporter permease</fullName>
    </submittedName>
</protein>
<dbReference type="Gene3D" id="1.10.3720.10">
    <property type="entry name" value="MetI-like"/>
    <property type="match status" value="1"/>
</dbReference>